<comment type="caution">
    <text evidence="7">The sequence shown here is derived from an EMBL/GenBank/DDBJ whole genome shotgun (WGS) entry which is preliminary data.</text>
</comment>
<dbReference type="SUPFAM" id="SSF47336">
    <property type="entry name" value="ACP-like"/>
    <property type="match status" value="1"/>
</dbReference>
<evidence type="ECO:0000256" key="3">
    <source>
        <dbReference type="ARBA" id="ARBA00022450"/>
    </source>
</evidence>
<dbReference type="PROSITE" id="PS00455">
    <property type="entry name" value="AMP_BINDING"/>
    <property type="match status" value="1"/>
</dbReference>
<dbReference type="Pfam" id="PF00550">
    <property type="entry name" value="PP-binding"/>
    <property type="match status" value="1"/>
</dbReference>
<dbReference type="NCBIfam" id="TIGR01733">
    <property type="entry name" value="AA-adenyl-dom"/>
    <property type="match status" value="1"/>
</dbReference>
<dbReference type="InterPro" id="IPR000873">
    <property type="entry name" value="AMP-dep_synth/lig_dom"/>
</dbReference>
<sequence>MADQIQDVYPLAPVQQGMLLHVLQAPADVEVYWAQGLYEFTGGLNVEALRRAWQFVVDRHPALRTGFVWEGVPEPLQVVHANVTVPFEVHDWSGLGEDERQRRLDELTETDRGLGFDLTAPPLMRLYVMNRGGGRWWMLWSFHHICLDGWSLPIVLDELQEAYEHHLRGERPSMPPARPYRDFIQWLAGQDVEKAKGFWHEYLAGIEAPTPLPADRAAADHWAQDRRRTELPEDVTRGLFELARRARVTLSTVVQAGWALLLSRYSGQSDVVFGLTVSGRPAQLPGMESMVGMFINTLPMRTDVRSGEPFIEWLRRLQSIQLEAQRFDYTPLTEIQKAARIAPGTQLFDSVMVVGNYPEEQVAGRVDPEQEQESGELTGLDSTEQSNYPLMLVVDLETRLRLEVEFSTAAFDAATVERLLEQLKVLFGAVAADPEVEVGRVPLQSADEGRRLLRLGDAGDAADAELVSMVERVRLWAEKSPGADAVVCGSDRLTFAELWERSGRLAGVLAGQGVRAEVGVGVALGRSVDLVVAFVGVLRAGGVYVPLPAGYPAERLSLMAADGGVEVVITDGTRPDAAAVGRSVVQIDRLPESAAVDAVVDFDGAAYVAFTSGSTGVPKGVLVSHRGLAGYAAAWEETLAGLDDERGPMLSMSGVGFDVSVGDLTRGLCLGRGVVLVPEAEGVSVETLHEVIARHKVGIAEIVPGVLLRELAAWAREAGGLDSLRVVISGTDVWRWDALVGAVGTVAPNAVPGNVYGVTEAAIDSLFMPLTGDGVSDGLVPVGRPLAGVRALVLDERMRPSPVGVPGELFIGGVGVARGYVNRPGLTAERFVADPFRPGERLYRTGDRARWTADGYVDFLGRVDEQVKIRGFRIEPGEVEAVLTDHPTVRDAIVVARDDGPGGKRLVAYLVPAASGAAEIAAIREFAGSRLPAFMVPAAFVVLDQGLPLTANGKVDRRALPAPEAVAETAGEYVPPRTDTERALAEIWQQVLGVERVGVEDDFFELGGDSILSLQIVARARSAGLRVEIADVLTRQTVAALASVTKDAGEPTAVAEQGRVSGPVPLTPIEHWFVGQDIGDRDRWNWSGMFELAAGVDREALANAFSVLTAHHDALRMRLAFDAERQEWAQHNAETEPHDIFTTFDVSGLHGEALDEAVTGRMDQAQASLDLAGGPLLRAVLFERGDQPAWLGITVHHLVMDGVSWNVLLDDLDTAYQDQALGQKTTSFQVWAEHVHALADEQATWAELPYWRHQLEQQRPLPTDLDGPNTEDSTQSVRVELDAESTSALLTRAHRAYRTQINDLLLAGLLRAVGQWSGNQSVGIDLESHGREALGGDIDLSRTVGWFTSIYPLALTTPDLSLIRI</sequence>
<dbReference type="Gene3D" id="3.30.300.30">
    <property type="match status" value="1"/>
</dbReference>
<dbReference type="InterPro" id="IPR006162">
    <property type="entry name" value="Ppantetheine_attach_site"/>
</dbReference>
<dbReference type="Gene3D" id="3.30.559.10">
    <property type="entry name" value="Chloramphenicol acetyltransferase-like domain"/>
    <property type="match status" value="2"/>
</dbReference>
<evidence type="ECO:0000256" key="5">
    <source>
        <dbReference type="SAM" id="MobiDB-lite"/>
    </source>
</evidence>
<dbReference type="InterPro" id="IPR010071">
    <property type="entry name" value="AA_adenyl_dom"/>
</dbReference>
<comment type="cofactor">
    <cofactor evidence="1">
        <name>pantetheine 4'-phosphate</name>
        <dbReference type="ChEBI" id="CHEBI:47942"/>
    </cofactor>
</comment>
<dbReference type="Pfam" id="PF13193">
    <property type="entry name" value="AMP-binding_C"/>
    <property type="match status" value="1"/>
</dbReference>
<dbReference type="PROSITE" id="PS50075">
    <property type="entry name" value="CARRIER"/>
    <property type="match status" value="1"/>
</dbReference>
<dbReference type="GO" id="GO:0044550">
    <property type="term" value="P:secondary metabolite biosynthetic process"/>
    <property type="evidence" value="ECO:0007669"/>
    <property type="project" value="TreeGrafter"/>
</dbReference>
<dbReference type="RefSeq" id="WP_132204188.1">
    <property type="nucleotide sequence ID" value="NZ_SMKY01000326.1"/>
</dbReference>
<gene>
    <name evidence="7" type="ORF">E1293_39955</name>
</gene>
<dbReference type="OrthoDB" id="3671989at2"/>
<dbReference type="PANTHER" id="PTHR45527:SF1">
    <property type="entry name" value="FATTY ACID SYNTHASE"/>
    <property type="match status" value="1"/>
</dbReference>
<evidence type="ECO:0000313" key="7">
    <source>
        <dbReference type="EMBL" id="TDD65738.1"/>
    </source>
</evidence>
<dbReference type="Pfam" id="PF00668">
    <property type="entry name" value="Condensation"/>
    <property type="match status" value="2"/>
</dbReference>
<dbReference type="GO" id="GO:0005737">
    <property type="term" value="C:cytoplasm"/>
    <property type="evidence" value="ECO:0007669"/>
    <property type="project" value="TreeGrafter"/>
</dbReference>
<keyword evidence="3" id="KW-0596">Phosphopantetheine</keyword>
<dbReference type="InterPro" id="IPR020845">
    <property type="entry name" value="AMP-binding_CS"/>
</dbReference>
<evidence type="ECO:0000313" key="8">
    <source>
        <dbReference type="Proteomes" id="UP000295578"/>
    </source>
</evidence>
<dbReference type="Proteomes" id="UP000295578">
    <property type="component" value="Unassembled WGS sequence"/>
</dbReference>
<dbReference type="FunFam" id="2.30.38.10:FF:000001">
    <property type="entry name" value="Non-ribosomal peptide synthetase PvdI"/>
    <property type="match status" value="1"/>
</dbReference>
<dbReference type="PROSITE" id="PS00012">
    <property type="entry name" value="PHOSPHOPANTETHEINE"/>
    <property type="match status" value="1"/>
</dbReference>
<dbReference type="SUPFAM" id="SSF56801">
    <property type="entry name" value="Acetyl-CoA synthetase-like"/>
    <property type="match status" value="1"/>
</dbReference>
<evidence type="ECO:0000256" key="4">
    <source>
        <dbReference type="ARBA" id="ARBA00022553"/>
    </source>
</evidence>
<name>A0A4R5A1K0_9ACTN</name>
<dbReference type="PANTHER" id="PTHR45527">
    <property type="entry name" value="NONRIBOSOMAL PEPTIDE SYNTHETASE"/>
    <property type="match status" value="1"/>
</dbReference>
<dbReference type="FunFam" id="3.30.300.30:FF:000010">
    <property type="entry name" value="Enterobactin synthetase component F"/>
    <property type="match status" value="1"/>
</dbReference>
<comment type="similarity">
    <text evidence="2">Belongs to the ATP-dependent AMP-binding enzyme family.</text>
</comment>
<dbReference type="Gene3D" id="3.30.559.30">
    <property type="entry name" value="Nonribosomal peptide synthetase, condensation domain"/>
    <property type="match status" value="2"/>
</dbReference>
<dbReference type="InterPro" id="IPR025110">
    <property type="entry name" value="AMP-bd_C"/>
</dbReference>
<dbReference type="Gene3D" id="1.10.1200.10">
    <property type="entry name" value="ACP-like"/>
    <property type="match status" value="1"/>
</dbReference>
<reference evidence="7 8" key="1">
    <citation type="submission" date="2019-03" db="EMBL/GenBank/DDBJ databases">
        <title>Draft genome sequences of novel Actinobacteria.</title>
        <authorList>
            <person name="Sahin N."/>
            <person name="Ay H."/>
            <person name="Saygin H."/>
        </authorList>
    </citation>
    <scope>NUCLEOTIDE SEQUENCE [LARGE SCALE GENOMIC DNA]</scope>
    <source>
        <strain evidence="7 8">DSM 45941</strain>
    </source>
</reference>
<dbReference type="Pfam" id="PF00501">
    <property type="entry name" value="AMP-binding"/>
    <property type="match status" value="1"/>
</dbReference>
<feature type="region of interest" description="Disordered" evidence="5">
    <location>
        <begin position="363"/>
        <end position="382"/>
    </location>
</feature>
<dbReference type="GO" id="GO:0031177">
    <property type="term" value="F:phosphopantetheine binding"/>
    <property type="evidence" value="ECO:0007669"/>
    <property type="project" value="TreeGrafter"/>
</dbReference>
<evidence type="ECO:0000256" key="1">
    <source>
        <dbReference type="ARBA" id="ARBA00001957"/>
    </source>
</evidence>
<accession>A0A4R5A1K0</accession>
<evidence type="ECO:0000256" key="2">
    <source>
        <dbReference type="ARBA" id="ARBA00006432"/>
    </source>
</evidence>
<protein>
    <submittedName>
        <fullName evidence="7">Amino acid adenylation domain-containing protein</fullName>
    </submittedName>
</protein>
<dbReference type="GO" id="GO:0008610">
    <property type="term" value="P:lipid biosynthetic process"/>
    <property type="evidence" value="ECO:0007669"/>
    <property type="project" value="UniProtKB-ARBA"/>
</dbReference>
<proteinExistence type="inferred from homology"/>
<dbReference type="EMBL" id="SMKY01000326">
    <property type="protein sequence ID" value="TDD65738.1"/>
    <property type="molecule type" value="Genomic_DNA"/>
</dbReference>
<dbReference type="GO" id="GO:0003824">
    <property type="term" value="F:catalytic activity"/>
    <property type="evidence" value="ECO:0007669"/>
    <property type="project" value="InterPro"/>
</dbReference>
<feature type="domain" description="Carrier" evidence="6">
    <location>
        <begin position="975"/>
        <end position="1049"/>
    </location>
</feature>
<dbReference type="InterPro" id="IPR009081">
    <property type="entry name" value="PP-bd_ACP"/>
</dbReference>
<evidence type="ECO:0000259" key="6">
    <source>
        <dbReference type="PROSITE" id="PS50075"/>
    </source>
</evidence>
<organism evidence="7 8">
    <name type="scientific">Actinomadura darangshiensis</name>
    <dbReference type="NCBI Taxonomy" id="705336"/>
    <lineage>
        <taxon>Bacteria</taxon>
        <taxon>Bacillati</taxon>
        <taxon>Actinomycetota</taxon>
        <taxon>Actinomycetes</taxon>
        <taxon>Streptosporangiales</taxon>
        <taxon>Thermomonosporaceae</taxon>
        <taxon>Actinomadura</taxon>
    </lineage>
</organism>
<dbReference type="InterPro" id="IPR001242">
    <property type="entry name" value="Condensation_dom"/>
</dbReference>
<dbReference type="SUPFAM" id="SSF52777">
    <property type="entry name" value="CoA-dependent acyltransferases"/>
    <property type="match status" value="4"/>
</dbReference>
<dbReference type="FunFam" id="1.10.1200.10:FF:000005">
    <property type="entry name" value="Nonribosomal peptide synthetase 1"/>
    <property type="match status" value="1"/>
</dbReference>
<dbReference type="InterPro" id="IPR045851">
    <property type="entry name" value="AMP-bd_C_sf"/>
</dbReference>
<keyword evidence="4" id="KW-0597">Phosphoprotein</keyword>
<dbReference type="InterPro" id="IPR036736">
    <property type="entry name" value="ACP-like_sf"/>
</dbReference>
<dbReference type="GO" id="GO:0043041">
    <property type="term" value="P:amino acid activation for nonribosomal peptide biosynthetic process"/>
    <property type="evidence" value="ECO:0007669"/>
    <property type="project" value="TreeGrafter"/>
</dbReference>
<dbReference type="Gene3D" id="2.30.38.10">
    <property type="entry name" value="Luciferase, Domain 3"/>
    <property type="match status" value="1"/>
</dbReference>
<dbReference type="CDD" id="cd19543">
    <property type="entry name" value="DCL_NRPS"/>
    <property type="match status" value="1"/>
</dbReference>
<dbReference type="Gene3D" id="3.40.50.980">
    <property type="match status" value="2"/>
</dbReference>
<dbReference type="InterPro" id="IPR023213">
    <property type="entry name" value="CAT-like_dom_sf"/>
</dbReference>
<keyword evidence="8" id="KW-1185">Reference proteome</keyword>
<dbReference type="CDD" id="cd05930">
    <property type="entry name" value="A_NRPS"/>
    <property type="match status" value="1"/>
</dbReference>